<protein>
    <submittedName>
        <fullName evidence="4">LytTR family DNA-binding domain-containing protein</fullName>
    </submittedName>
</protein>
<keyword evidence="5" id="KW-1185">Reference proteome</keyword>
<dbReference type="Proteomes" id="UP001501175">
    <property type="component" value="Unassembled WGS sequence"/>
</dbReference>
<dbReference type="InterPro" id="IPR001789">
    <property type="entry name" value="Sig_transdc_resp-reg_receiver"/>
</dbReference>
<dbReference type="SMART" id="SM00448">
    <property type="entry name" value="REC"/>
    <property type="match status" value="1"/>
</dbReference>
<feature type="domain" description="Response regulatory" evidence="2">
    <location>
        <begin position="2"/>
        <end position="115"/>
    </location>
</feature>
<dbReference type="Pfam" id="PF04397">
    <property type="entry name" value="LytTR"/>
    <property type="match status" value="1"/>
</dbReference>
<accession>A0ABP8NFW9</accession>
<dbReference type="PROSITE" id="PS50930">
    <property type="entry name" value="HTH_LYTTR"/>
    <property type="match status" value="1"/>
</dbReference>
<keyword evidence="1" id="KW-0597">Phosphoprotein</keyword>
<feature type="modified residue" description="4-aspartylphosphate" evidence="1">
    <location>
        <position position="55"/>
    </location>
</feature>
<dbReference type="InterPro" id="IPR007492">
    <property type="entry name" value="LytTR_DNA-bd_dom"/>
</dbReference>
<comment type="caution">
    <text evidence="4">The sequence shown here is derived from an EMBL/GenBank/DDBJ whole genome shotgun (WGS) entry which is preliminary data.</text>
</comment>
<evidence type="ECO:0000313" key="5">
    <source>
        <dbReference type="Proteomes" id="UP001501175"/>
    </source>
</evidence>
<sequence>MNAVIIEDEKLVAREFAYKIAEVDAEVRIVETLPSVKTALRWFGENAEPDVVFADIQLADGVSFEIFQKFQLSCPIIFVTSYNEYAIQAFKVNGIDYLLKPVDTDDLSKAIGKARMLNKAKNAMPVDLQKLMQALQQPGTVLKPNYKETFLGNSRSGWVPIKVNDIAFFQYDAVNFMVTKTNDRYPVDYETMDQIEELLDPSQFYRANRQFIVNNDVIQSVKSLENSKLILKLKSPHHAIDVDISRQKAPAFKRWLDR</sequence>
<evidence type="ECO:0000259" key="2">
    <source>
        <dbReference type="PROSITE" id="PS50110"/>
    </source>
</evidence>
<dbReference type="Pfam" id="PF00072">
    <property type="entry name" value="Response_reg"/>
    <property type="match status" value="1"/>
</dbReference>
<dbReference type="GO" id="GO:0003677">
    <property type="term" value="F:DNA binding"/>
    <property type="evidence" value="ECO:0007669"/>
    <property type="project" value="UniProtKB-KW"/>
</dbReference>
<reference evidence="5" key="1">
    <citation type="journal article" date="2019" name="Int. J. Syst. Evol. Microbiol.">
        <title>The Global Catalogue of Microorganisms (GCM) 10K type strain sequencing project: providing services to taxonomists for standard genome sequencing and annotation.</title>
        <authorList>
            <consortium name="The Broad Institute Genomics Platform"/>
            <consortium name="The Broad Institute Genome Sequencing Center for Infectious Disease"/>
            <person name="Wu L."/>
            <person name="Ma J."/>
        </authorList>
    </citation>
    <scope>NUCLEOTIDE SEQUENCE [LARGE SCALE GENOMIC DNA]</scope>
    <source>
        <strain evidence="5">JCM 17927</strain>
    </source>
</reference>
<dbReference type="SUPFAM" id="SSF52172">
    <property type="entry name" value="CheY-like"/>
    <property type="match status" value="1"/>
</dbReference>
<dbReference type="InterPro" id="IPR046947">
    <property type="entry name" value="LytR-like"/>
</dbReference>
<evidence type="ECO:0000313" key="4">
    <source>
        <dbReference type="EMBL" id="GAA4464715.1"/>
    </source>
</evidence>
<dbReference type="PANTHER" id="PTHR37299:SF1">
    <property type="entry name" value="STAGE 0 SPORULATION PROTEIN A HOMOLOG"/>
    <property type="match status" value="1"/>
</dbReference>
<keyword evidence="4" id="KW-0238">DNA-binding</keyword>
<name>A0ABP8NFW9_9BACT</name>
<dbReference type="PROSITE" id="PS50110">
    <property type="entry name" value="RESPONSE_REGULATORY"/>
    <property type="match status" value="1"/>
</dbReference>
<dbReference type="InterPro" id="IPR011006">
    <property type="entry name" value="CheY-like_superfamily"/>
</dbReference>
<feature type="domain" description="HTH LytTR-type" evidence="3">
    <location>
        <begin position="150"/>
        <end position="258"/>
    </location>
</feature>
<dbReference type="RefSeq" id="WP_345247192.1">
    <property type="nucleotide sequence ID" value="NZ_BAABHD010000077.1"/>
</dbReference>
<dbReference type="EMBL" id="BAABHD010000077">
    <property type="protein sequence ID" value="GAA4464715.1"/>
    <property type="molecule type" value="Genomic_DNA"/>
</dbReference>
<evidence type="ECO:0000256" key="1">
    <source>
        <dbReference type="PROSITE-ProRule" id="PRU00169"/>
    </source>
</evidence>
<gene>
    <name evidence="4" type="ORF">GCM10023189_44390</name>
</gene>
<dbReference type="Gene3D" id="2.40.50.1020">
    <property type="entry name" value="LytTr DNA-binding domain"/>
    <property type="match status" value="1"/>
</dbReference>
<proteinExistence type="predicted"/>
<organism evidence="4 5">
    <name type="scientific">Nibrella saemangeumensis</name>
    <dbReference type="NCBI Taxonomy" id="1084526"/>
    <lineage>
        <taxon>Bacteria</taxon>
        <taxon>Pseudomonadati</taxon>
        <taxon>Bacteroidota</taxon>
        <taxon>Cytophagia</taxon>
        <taxon>Cytophagales</taxon>
        <taxon>Spirosomataceae</taxon>
        <taxon>Nibrella</taxon>
    </lineage>
</organism>
<dbReference type="Gene3D" id="3.40.50.2300">
    <property type="match status" value="1"/>
</dbReference>
<dbReference type="PANTHER" id="PTHR37299">
    <property type="entry name" value="TRANSCRIPTIONAL REGULATOR-RELATED"/>
    <property type="match status" value="1"/>
</dbReference>
<dbReference type="SMART" id="SM00850">
    <property type="entry name" value="LytTR"/>
    <property type="match status" value="1"/>
</dbReference>
<evidence type="ECO:0000259" key="3">
    <source>
        <dbReference type="PROSITE" id="PS50930"/>
    </source>
</evidence>